<dbReference type="AlphaFoldDB" id="X1KG92"/>
<reference evidence="1" key="1">
    <citation type="journal article" date="2014" name="Front. Microbiol.">
        <title>High frequency of phylogenetically diverse reductive dehalogenase-homologous genes in deep subseafloor sedimentary metagenomes.</title>
        <authorList>
            <person name="Kawai M."/>
            <person name="Futagami T."/>
            <person name="Toyoda A."/>
            <person name="Takaki Y."/>
            <person name="Nishi S."/>
            <person name="Hori S."/>
            <person name="Arai W."/>
            <person name="Tsubouchi T."/>
            <person name="Morono Y."/>
            <person name="Uchiyama I."/>
            <person name="Ito T."/>
            <person name="Fujiyama A."/>
            <person name="Inagaki F."/>
            <person name="Takami H."/>
        </authorList>
    </citation>
    <scope>NUCLEOTIDE SEQUENCE</scope>
    <source>
        <strain evidence="1">Expedition CK06-06</strain>
    </source>
</reference>
<organism evidence="1">
    <name type="scientific">marine sediment metagenome</name>
    <dbReference type="NCBI Taxonomy" id="412755"/>
    <lineage>
        <taxon>unclassified sequences</taxon>
        <taxon>metagenomes</taxon>
        <taxon>ecological metagenomes</taxon>
    </lineage>
</organism>
<sequence>MPGKKRLPVPDNQLTLIPMEPELPKKHKPRVKRIDGLEERVTHLEAEVALTRGQLDREEDLDEDDD</sequence>
<name>X1KG92_9ZZZZ</name>
<dbReference type="EMBL" id="BARU01037630">
    <property type="protein sequence ID" value="GAH89179.1"/>
    <property type="molecule type" value="Genomic_DNA"/>
</dbReference>
<comment type="caution">
    <text evidence="1">The sequence shown here is derived from an EMBL/GenBank/DDBJ whole genome shotgun (WGS) entry which is preliminary data.</text>
</comment>
<protein>
    <submittedName>
        <fullName evidence="1">Uncharacterized protein</fullName>
    </submittedName>
</protein>
<accession>X1KG92</accession>
<gene>
    <name evidence="1" type="ORF">S03H2_58591</name>
</gene>
<evidence type="ECO:0000313" key="1">
    <source>
        <dbReference type="EMBL" id="GAH89179.1"/>
    </source>
</evidence>
<proteinExistence type="predicted"/>